<evidence type="ECO:0000259" key="2">
    <source>
        <dbReference type="Pfam" id="PF06985"/>
    </source>
</evidence>
<dbReference type="OrthoDB" id="674604at2759"/>
<evidence type="ECO:0008006" key="6">
    <source>
        <dbReference type="Google" id="ProtNLM"/>
    </source>
</evidence>
<feature type="domain" description="Heterokaryon incompatibility" evidence="2">
    <location>
        <begin position="24"/>
        <end position="126"/>
    </location>
</feature>
<evidence type="ECO:0000313" key="5">
    <source>
        <dbReference type="Proteomes" id="UP000651452"/>
    </source>
</evidence>
<reference evidence="4" key="1">
    <citation type="submission" date="2018-12" db="EMBL/GenBank/DDBJ databases">
        <authorList>
            <person name="Syme R.A."/>
            <person name="Farfan-Caceres L."/>
            <person name="Lichtenzveig J."/>
        </authorList>
    </citation>
    <scope>NUCLEOTIDE SEQUENCE</scope>
    <source>
        <strain evidence="4">Al4</strain>
    </source>
</reference>
<reference evidence="4" key="2">
    <citation type="submission" date="2020-09" db="EMBL/GenBank/DDBJ databases">
        <title>Reference genome assembly for Australian Ascochyta lentis isolate Al4.</title>
        <authorList>
            <person name="Lee R.C."/>
            <person name="Farfan-Caceres L.M."/>
            <person name="Debler J.W."/>
            <person name="Williams A.H."/>
            <person name="Henares B.M."/>
        </authorList>
    </citation>
    <scope>NUCLEOTIDE SEQUENCE</scope>
    <source>
        <strain evidence="4">Al4</strain>
    </source>
</reference>
<name>A0A8H7JDG6_9PLEO</name>
<dbReference type="PANTHER" id="PTHR10622:SF10">
    <property type="entry name" value="HET DOMAIN-CONTAINING PROTEIN"/>
    <property type="match status" value="1"/>
</dbReference>
<evidence type="ECO:0000259" key="3">
    <source>
        <dbReference type="Pfam" id="PF26640"/>
    </source>
</evidence>
<comment type="caution">
    <text evidence="4">The sequence shown here is derived from an EMBL/GenBank/DDBJ whole genome shotgun (WGS) entry which is preliminary data.</text>
</comment>
<dbReference type="EMBL" id="RZGK01000002">
    <property type="protein sequence ID" value="KAF9701699.1"/>
    <property type="molecule type" value="Genomic_DNA"/>
</dbReference>
<dbReference type="AlphaFoldDB" id="A0A8H7JDG6"/>
<proteinExistence type="predicted"/>
<sequence length="392" mass="44448">MIRLINTKTRKLCQFEDDAEIPKYAILSHTWGDAEVSFREFGSLSSKNDSSRQARIKSKAGYLKIERACREATRDKIDWVWVDTCCIDQGSSTELSEAINSFFKRYREAHVCFAYLDDVLARKSDTETDMSRMNKKGLGEARWFTRGWTLQELIAPRKVEFFDMDWKFLGTRRSLRKVLATITKINESVLAGKAMDQICIARRMRWAAGRQTKREEDVAYSLLGIFGVTMSIIYGEGKKSAFRRLQRQIVDANGDQTLFAWQPRGALKMSDRTPPVRMDDNEGLDLFASDPAEFVFNKADQIVPTARRGPAPSTITLGTDVGVTVEKMASQRGFFIGILACSLKDKPNDCLVVVLQRRQNGYVRHHKAALLSYELAQKSRSVDPGQAKNVPS</sequence>
<dbReference type="PANTHER" id="PTHR10622">
    <property type="entry name" value="HET DOMAIN-CONTAINING PROTEIN"/>
    <property type="match status" value="1"/>
</dbReference>
<dbReference type="InterPro" id="IPR010730">
    <property type="entry name" value="HET"/>
</dbReference>
<gene>
    <name evidence="4" type="ORF">EKO04_000973</name>
</gene>
<organism evidence="4 5">
    <name type="scientific">Ascochyta lentis</name>
    <dbReference type="NCBI Taxonomy" id="205686"/>
    <lineage>
        <taxon>Eukaryota</taxon>
        <taxon>Fungi</taxon>
        <taxon>Dikarya</taxon>
        <taxon>Ascomycota</taxon>
        <taxon>Pezizomycotina</taxon>
        <taxon>Dothideomycetes</taxon>
        <taxon>Pleosporomycetidae</taxon>
        <taxon>Pleosporales</taxon>
        <taxon>Pleosporineae</taxon>
        <taxon>Didymellaceae</taxon>
        <taxon>Ascochyta</taxon>
    </lineage>
</organism>
<dbReference type="Pfam" id="PF26640">
    <property type="entry name" value="DUF8212"/>
    <property type="match status" value="1"/>
</dbReference>
<dbReference type="Pfam" id="PF06985">
    <property type="entry name" value="HET"/>
    <property type="match status" value="1"/>
</dbReference>
<keyword evidence="1" id="KW-0472">Membrane</keyword>
<keyword evidence="1" id="KW-1133">Transmembrane helix</keyword>
<evidence type="ECO:0000313" key="4">
    <source>
        <dbReference type="EMBL" id="KAF9701699.1"/>
    </source>
</evidence>
<feature type="domain" description="DUF8212" evidence="3">
    <location>
        <begin position="241"/>
        <end position="304"/>
    </location>
</feature>
<dbReference type="InterPro" id="IPR058525">
    <property type="entry name" value="DUF8212"/>
</dbReference>
<protein>
    <recommendedName>
        <fullName evidence="6">Heterokaryon incompatibility domain-containing protein</fullName>
    </recommendedName>
</protein>
<keyword evidence="5" id="KW-1185">Reference proteome</keyword>
<keyword evidence="1" id="KW-0812">Transmembrane</keyword>
<dbReference type="Proteomes" id="UP000651452">
    <property type="component" value="Unassembled WGS sequence"/>
</dbReference>
<accession>A0A8H7JDG6</accession>
<evidence type="ECO:0000256" key="1">
    <source>
        <dbReference type="SAM" id="Phobius"/>
    </source>
</evidence>
<feature type="transmembrane region" description="Helical" evidence="1">
    <location>
        <begin position="218"/>
        <end position="237"/>
    </location>
</feature>